<sequence>MTKPYCFVLMPFGTKPDGRGGSVDFDAVYAELIKPAIVAAGLEPIRADDEQTGGLIHTPMFERLLLCEYAVADLTAANANVFYELGVRHATKPHTTILIFAANGAQLPFDVGLLRALPYQLTAGKPAEVEPTRDALAERLRSARGGTVDSPVYQLINGYPAIDPALTDIFREQVQYAESIKDRLASARRAESVEAVRAVETSLGSLEDEQAGVLIDLYLSYRAVQGYQDMVRLVERMPKHLSGTILVQEQLGLAMNRLGRGEEAERILLELIKRRGPSTETYGLLGRVYKDRWLTARDGGQTVLARGLLMKAIDAYRKGFSTDWRDAYPGINALSLMEQAENLAPEQARLLPVVRFAVARKIETGEPDYWDHANLLELAVLARDPDGAVGHLGDALAALDEPWKAQTTARNLGMIRDARQARGEDATWVLEVEQALTGHG</sequence>
<keyword evidence="3" id="KW-1185">Reference proteome</keyword>
<name>A0A844HTX8_9RHOB</name>
<protein>
    <submittedName>
        <fullName evidence="2">DUF4071 domain-containing protein</fullName>
    </submittedName>
</protein>
<accession>A0A844HTX8</accession>
<organism evidence="2 3">
    <name type="scientific">Paracoccus litorisediminis</name>
    <dbReference type="NCBI Taxonomy" id="2006130"/>
    <lineage>
        <taxon>Bacteria</taxon>
        <taxon>Pseudomonadati</taxon>
        <taxon>Pseudomonadota</taxon>
        <taxon>Alphaproteobacteria</taxon>
        <taxon>Rhodobacterales</taxon>
        <taxon>Paracoccaceae</taxon>
        <taxon>Paracoccus</taxon>
    </lineage>
</organism>
<dbReference type="RefSeq" id="WP_155040968.1">
    <property type="nucleotide sequence ID" value="NZ_JBHGCD010000021.1"/>
</dbReference>
<comment type="caution">
    <text evidence="2">The sequence shown here is derived from an EMBL/GenBank/DDBJ whole genome shotgun (WGS) entry which is preliminary data.</text>
</comment>
<dbReference type="Proteomes" id="UP000449846">
    <property type="component" value="Unassembled WGS sequence"/>
</dbReference>
<dbReference type="OrthoDB" id="5379851at2"/>
<dbReference type="InterPro" id="IPR011990">
    <property type="entry name" value="TPR-like_helical_dom_sf"/>
</dbReference>
<gene>
    <name evidence="2" type="ORF">GL300_17610</name>
</gene>
<reference evidence="2 3" key="1">
    <citation type="submission" date="2019-11" db="EMBL/GenBank/DDBJ databases">
        <authorList>
            <person name="Dong K."/>
        </authorList>
    </citation>
    <scope>NUCLEOTIDE SEQUENCE [LARGE SCALE GENOMIC DNA]</scope>
    <source>
        <strain evidence="2 3">NBRC 112902</strain>
    </source>
</reference>
<dbReference type="AlphaFoldDB" id="A0A844HTX8"/>
<evidence type="ECO:0000313" key="2">
    <source>
        <dbReference type="EMBL" id="MTH61031.1"/>
    </source>
</evidence>
<dbReference type="EMBL" id="WMIG01000012">
    <property type="protein sequence ID" value="MTH61031.1"/>
    <property type="molecule type" value="Genomic_DNA"/>
</dbReference>
<evidence type="ECO:0000259" key="1">
    <source>
        <dbReference type="Pfam" id="PF13281"/>
    </source>
</evidence>
<feature type="domain" description="MAP3K TRAFs-binding" evidence="1">
    <location>
        <begin position="81"/>
        <end position="424"/>
    </location>
</feature>
<dbReference type="Pfam" id="PF13281">
    <property type="entry name" value="MAP3K_TRAF_bd"/>
    <property type="match status" value="1"/>
</dbReference>
<evidence type="ECO:0000313" key="3">
    <source>
        <dbReference type="Proteomes" id="UP000449846"/>
    </source>
</evidence>
<proteinExistence type="predicted"/>
<dbReference type="InterPro" id="IPR025136">
    <property type="entry name" value="MAP3K_TRAF-bd"/>
</dbReference>
<dbReference type="Gene3D" id="1.25.40.10">
    <property type="entry name" value="Tetratricopeptide repeat domain"/>
    <property type="match status" value="1"/>
</dbReference>